<evidence type="ECO:0000256" key="3">
    <source>
        <dbReference type="ARBA" id="ARBA00022679"/>
    </source>
</evidence>
<protein>
    <recommendedName>
        <fullName evidence="9">tRNA-uridine aminocarboxypropyltransferase 1</fullName>
        <ecNumber evidence="2">2.5.1.25</ecNumber>
    </recommendedName>
    <alternativeName>
        <fullName evidence="10">DTW domain-containing protein 1</fullName>
    </alternativeName>
</protein>
<feature type="domain" description="DTW" evidence="13">
    <location>
        <begin position="37"/>
        <end position="225"/>
    </location>
</feature>
<comment type="caution">
    <text evidence="14">The sequence shown here is derived from an EMBL/GenBank/DDBJ whole genome shotgun (WGS) entry which is preliminary data.</text>
</comment>
<evidence type="ECO:0000256" key="7">
    <source>
        <dbReference type="ARBA" id="ARBA00037050"/>
    </source>
</evidence>
<evidence type="ECO:0000256" key="11">
    <source>
        <dbReference type="ARBA" id="ARBA00048718"/>
    </source>
</evidence>
<dbReference type="SMART" id="SM01144">
    <property type="entry name" value="DTW"/>
    <property type="match status" value="1"/>
</dbReference>
<dbReference type="InterPro" id="IPR051521">
    <property type="entry name" value="tRNA_Mod/Golgi_Maint"/>
</dbReference>
<organism evidence="14 15">
    <name type="scientific">Amphibalanus amphitrite</name>
    <name type="common">Striped barnacle</name>
    <name type="synonym">Balanus amphitrite</name>
    <dbReference type="NCBI Taxonomy" id="1232801"/>
    <lineage>
        <taxon>Eukaryota</taxon>
        <taxon>Metazoa</taxon>
        <taxon>Ecdysozoa</taxon>
        <taxon>Arthropoda</taxon>
        <taxon>Crustacea</taxon>
        <taxon>Multicrustacea</taxon>
        <taxon>Cirripedia</taxon>
        <taxon>Thoracica</taxon>
        <taxon>Thoracicalcarea</taxon>
        <taxon>Balanomorpha</taxon>
        <taxon>Balanoidea</taxon>
        <taxon>Balanidae</taxon>
        <taxon>Amphibalaninae</taxon>
        <taxon>Amphibalanus</taxon>
    </lineage>
</organism>
<evidence type="ECO:0000256" key="12">
    <source>
        <dbReference type="SAM" id="MobiDB-lite"/>
    </source>
</evidence>
<dbReference type="Proteomes" id="UP000440578">
    <property type="component" value="Unassembled WGS sequence"/>
</dbReference>
<evidence type="ECO:0000256" key="6">
    <source>
        <dbReference type="ARBA" id="ARBA00023242"/>
    </source>
</evidence>
<dbReference type="GO" id="GO:0008033">
    <property type="term" value="P:tRNA processing"/>
    <property type="evidence" value="ECO:0007669"/>
    <property type="project" value="UniProtKB-KW"/>
</dbReference>
<dbReference type="PANTHER" id="PTHR15627:SF8">
    <property type="entry name" value="TRNA-URIDINE AMINOCARBOXYPROPYLTRANSFERASE 1"/>
    <property type="match status" value="1"/>
</dbReference>
<evidence type="ECO:0000256" key="2">
    <source>
        <dbReference type="ARBA" id="ARBA00012386"/>
    </source>
</evidence>
<dbReference type="OrthoDB" id="3173at2759"/>
<evidence type="ECO:0000256" key="4">
    <source>
        <dbReference type="ARBA" id="ARBA00022691"/>
    </source>
</evidence>
<evidence type="ECO:0000259" key="13">
    <source>
        <dbReference type="SMART" id="SM01144"/>
    </source>
</evidence>
<gene>
    <name evidence="14" type="primary">dtwd1</name>
    <name evidence="14" type="ORF">FJT64_020296</name>
</gene>
<evidence type="ECO:0000256" key="8">
    <source>
        <dbReference type="ARBA" id="ARBA00038290"/>
    </source>
</evidence>
<dbReference type="GO" id="GO:0016432">
    <property type="term" value="F:tRNA-uridine aminocarboxypropyltransferase activity"/>
    <property type="evidence" value="ECO:0007669"/>
    <property type="project" value="UniProtKB-EC"/>
</dbReference>
<dbReference type="Pfam" id="PF03942">
    <property type="entry name" value="DTW"/>
    <property type="match status" value="1"/>
</dbReference>
<comment type="subcellular location">
    <subcellularLocation>
        <location evidence="1">Nucleus</location>
    </subcellularLocation>
</comment>
<reference evidence="14 15" key="1">
    <citation type="submission" date="2019-07" db="EMBL/GenBank/DDBJ databases">
        <title>Draft genome assembly of a fouling barnacle, Amphibalanus amphitrite (Darwin, 1854): The first reference genome for Thecostraca.</title>
        <authorList>
            <person name="Kim W."/>
        </authorList>
    </citation>
    <scope>NUCLEOTIDE SEQUENCE [LARGE SCALE GENOMIC DNA]</scope>
    <source>
        <strain evidence="14">SNU_AA5</strain>
        <tissue evidence="14">Soma without cirri and trophi</tissue>
    </source>
</reference>
<dbReference type="EMBL" id="VIIS01000483">
    <property type="protein sequence ID" value="KAF0308473.1"/>
    <property type="molecule type" value="Genomic_DNA"/>
</dbReference>
<sequence>MTSLQPAEPFKHLNISSAEVLERLTGRSPCPKCHKSRMYFCYNCLVPVDALTGKIPHVRLPVEVEIVKHPGETNGKSTAVHAAVLAPDDVTLRTYPDVGSYDPDETVLVFPDSSAGSVADVSAEFSAAGRPLRRALFLDCTWNQCRRLLDSDQLHGLRCVQLRQHETRFWRYQRGKPRTHLATIEAVYYFVRELQESRHDTYGGEFDDLLFFFDHFYRTVFRSRAAGSLWAYRTEDTWVRPSERARQNSDSEEAGGRDGSGVTNGQSERAP</sequence>
<keyword evidence="3" id="KW-0808">Transferase</keyword>
<name>A0A6A4WR17_AMPAM</name>
<dbReference type="GO" id="GO:0005634">
    <property type="term" value="C:nucleus"/>
    <property type="evidence" value="ECO:0007669"/>
    <property type="project" value="UniProtKB-SubCell"/>
</dbReference>
<keyword evidence="5" id="KW-0819">tRNA processing</keyword>
<dbReference type="InterPro" id="IPR005636">
    <property type="entry name" value="DTW"/>
</dbReference>
<evidence type="ECO:0000313" key="14">
    <source>
        <dbReference type="EMBL" id="KAF0308473.1"/>
    </source>
</evidence>
<keyword evidence="4" id="KW-0949">S-adenosyl-L-methionine</keyword>
<proteinExistence type="inferred from homology"/>
<accession>A0A6A4WR17</accession>
<comment type="similarity">
    <text evidence="8">Belongs to the TDD superfamily. DTWD1 family.</text>
</comment>
<dbReference type="PANTHER" id="PTHR15627">
    <property type="entry name" value="NATURAL KILLER CELL-SPECIFIC ANTIGEN KLIP1"/>
    <property type="match status" value="1"/>
</dbReference>
<dbReference type="AlphaFoldDB" id="A0A6A4WR17"/>
<comment type="catalytic activity">
    <reaction evidence="11">
        <text>a uridine in tRNA + S-adenosyl-L-methionine = a 3-[(3S)-3-amino-3-carboxypropyl]uridine in tRNA + S-methyl-5'-thioadenosine + H(+)</text>
        <dbReference type="Rhea" id="RHEA:62432"/>
        <dbReference type="Rhea" id="RHEA-COMP:13339"/>
        <dbReference type="Rhea" id="RHEA-COMP:16092"/>
        <dbReference type="ChEBI" id="CHEBI:15378"/>
        <dbReference type="ChEBI" id="CHEBI:17509"/>
        <dbReference type="ChEBI" id="CHEBI:59789"/>
        <dbReference type="ChEBI" id="CHEBI:65315"/>
        <dbReference type="ChEBI" id="CHEBI:82930"/>
        <dbReference type="EC" id="2.5.1.25"/>
    </reaction>
</comment>
<dbReference type="EC" id="2.5.1.25" evidence="2"/>
<evidence type="ECO:0000256" key="5">
    <source>
        <dbReference type="ARBA" id="ARBA00022694"/>
    </source>
</evidence>
<evidence type="ECO:0000256" key="1">
    <source>
        <dbReference type="ARBA" id="ARBA00004123"/>
    </source>
</evidence>
<comment type="function">
    <text evidence="7">Catalyzes the formation of 3-(3-amino-3-carboxypropyl)uridine (acp3U) at position 20 in the D-loop of several cytoplasmic tRNAs (acp3U(20)).</text>
</comment>
<evidence type="ECO:0000313" key="15">
    <source>
        <dbReference type="Proteomes" id="UP000440578"/>
    </source>
</evidence>
<feature type="region of interest" description="Disordered" evidence="12">
    <location>
        <begin position="240"/>
        <end position="271"/>
    </location>
</feature>
<keyword evidence="6" id="KW-0539">Nucleus</keyword>
<keyword evidence="15" id="KW-1185">Reference proteome</keyword>
<feature type="compositionally biased region" description="Polar residues" evidence="12">
    <location>
        <begin position="261"/>
        <end position="271"/>
    </location>
</feature>
<evidence type="ECO:0000256" key="10">
    <source>
        <dbReference type="ARBA" id="ARBA00042508"/>
    </source>
</evidence>
<feature type="compositionally biased region" description="Basic and acidic residues" evidence="12">
    <location>
        <begin position="240"/>
        <end position="249"/>
    </location>
</feature>
<evidence type="ECO:0000256" key="9">
    <source>
        <dbReference type="ARBA" id="ARBA00039242"/>
    </source>
</evidence>